<proteinExistence type="predicted"/>
<protein>
    <submittedName>
        <fullName evidence="1">Uncharacterized protein</fullName>
    </submittedName>
</protein>
<name>A0A392S1G3_9FABA</name>
<dbReference type="EMBL" id="LXQA010295385">
    <property type="protein sequence ID" value="MCI41715.1"/>
    <property type="molecule type" value="Genomic_DNA"/>
</dbReference>
<organism evidence="1 2">
    <name type="scientific">Trifolium medium</name>
    <dbReference type="NCBI Taxonomy" id="97028"/>
    <lineage>
        <taxon>Eukaryota</taxon>
        <taxon>Viridiplantae</taxon>
        <taxon>Streptophyta</taxon>
        <taxon>Embryophyta</taxon>
        <taxon>Tracheophyta</taxon>
        <taxon>Spermatophyta</taxon>
        <taxon>Magnoliopsida</taxon>
        <taxon>eudicotyledons</taxon>
        <taxon>Gunneridae</taxon>
        <taxon>Pentapetalae</taxon>
        <taxon>rosids</taxon>
        <taxon>fabids</taxon>
        <taxon>Fabales</taxon>
        <taxon>Fabaceae</taxon>
        <taxon>Papilionoideae</taxon>
        <taxon>50 kb inversion clade</taxon>
        <taxon>NPAAA clade</taxon>
        <taxon>Hologalegina</taxon>
        <taxon>IRL clade</taxon>
        <taxon>Trifolieae</taxon>
        <taxon>Trifolium</taxon>
    </lineage>
</organism>
<keyword evidence="2" id="KW-1185">Reference proteome</keyword>
<evidence type="ECO:0000313" key="2">
    <source>
        <dbReference type="Proteomes" id="UP000265520"/>
    </source>
</evidence>
<reference evidence="1 2" key="1">
    <citation type="journal article" date="2018" name="Front. Plant Sci.">
        <title>Red Clover (Trifolium pratense) and Zigzag Clover (T. medium) - A Picture of Genomic Similarities and Differences.</title>
        <authorList>
            <person name="Dluhosova J."/>
            <person name="Istvanek J."/>
            <person name="Nedelnik J."/>
            <person name="Repkova J."/>
        </authorList>
    </citation>
    <scope>NUCLEOTIDE SEQUENCE [LARGE SCALE GENOMIC DNA]</scope>
    <source>
        <strain evidence="2">cv. 10/8</strain>
        <tissue evidence="1">Leaf</tissue>
    </source>
</reference>
<accession>A0A392S1G3</accession>
<dbReference type="AlphaFoldDB" id="A0A392S1G3"/>
<comment type="caution">
    <text evidence="1">The sequence shown here is derived from an EMBL/GenBank/DDBJ whole genome shotgun (WGS) entry which is preliminary data.</text>
</comment>
<dbReference type="Proteomes" id="UP000265520">
    <property type="component" value="Unassembled WGS sequence"/>
</dbReference>
<evidence type="ECO:0000313" key="1">
    <source>
        <dbReference type="EMBL" id="MCI41715.1"/>
    </source>
</evidence>
<sequence>MGKGWGKNKLSCWNPRRQLMKTSTQTVVRILDIIHPPVLPRSVGIPQIILPRSLLMDDFNGRSRRSPVRRGSQRHR</sequence>